<comment type="subcellular location">
    <subcellularLocation>
        <location evidence="11">Cytoplasm</location>
    </subcellularLocation>
</comment>
<evidence type="ECO:0000256" key="3">
    <source>
        <dbReference type="ARBA" id="ARBA00012154"/>
    </source>
</evidence>
<dbReference type="KEGG" id="csph:CSPHI_06215"/>
<feature type="binding site" evidence="11">
    <location>
        <position position="123"/>
    </location>
    <ligand>
        <name>ATP</name>
        <dbReference type="ChEBI" id="CHEBI:30616"/>
    </ligand>
</feature>
<dbReference type="OrthoDB" id="9800332at2"/>
<dbReference type="InterPro" id="IPR027417">
    <property type="entry name" value="P-loop_NTPase"/>
</dbReference>
<feature type="binding site" evidence="11">
    <location>
        <begin position="19"/>
        <end position="24"/>
    </location>
    <ligand>
        <name>ATP</name>
        <dbReference type="ChEBI" id="CHEBI:30616"/>
    </ligand>
</feature>
<comment type="subunit">
    <text evidence="11">Monomer.</text>
</comment>
<dbReference type="PRINTS" id="PR01100">
    <property type="entry name" value="SHIKIMTKNASE"/>
</dbReference>
<comment type="similarity">
    <text evidence="2 11">Belongs to the shikimate kinase family.</text>
</comment>
<comment type="pathway">
    <text evidence="1 11">Metabolic intermediate biosynthesis; chorismate biosynthesis; chorismate from D-erythrose 4-phosphate and phosphoenolpyruvate: step 5/7.</text>
</comment>
<evidence type="ECO:0000256" key="9">
    <source>
        <dbReference type="ARBA" id="ARBA00023141"/>
    </source>
</evidence>
<dbReference type="EMBL" id="CP009248">
    <property type="protein sequence ID" value="APT90701.1"/>
    <property type="molecule type" value="Genomic_DNA"/>
</dbReference>
<sequence length="180" mass="19250">MARGQDPRRPAAVLVGPPGAGKTTVGRRLARALGVAFADTDEMIEDRTGRACGEVYAELGEEAFRVLEAEVVEAALAGEGILALGGGAVVTPATRELLTRHTVVHLDVSVAEGVRRTARGGHRPILAGADPEARYRELLGRRRPLYDEVADFRVRSDERSPQRVVAQILSFLETDGDDGA</sequence>
<gene>
    <name evidence="11" type="primary">aroK</name>
    <name evidence="12" type="ORF">CSPHI_06215</name>
</gene>
<dbReference type="Gene3D" id="3.40.50.300">
    <property type="entry name" value="P-loop containing nucleotide triphosphate hydrolases"/>
    <property type="match status" value="1"/>
</dbReference>
<keyword evidence="7 11" id="KW-0418">Kinase</keyword>
<comment type="cofactor">
    <cofactor evidence="11">
        <name>Mg(2+)</name>
        <dbReference type="ChEBI" id="CHEBI:18420"/>
    </cofactor>
    <text evidence="11">Binds 1 Mg(2+) ion per subunit.</text>
</comment>
<dbReference type="CDD" id="cd00464">
    <property type="entry name" value="SK"/>
    <property type="match status" value="1"/>
</dbReference>
<keyword evidence="13" id="KW-1185">Reference proteome</keyword>
<keyword evidence="11" id="KW-0479">Metal-binding</keyword>
<evidence type="ECO:0000256" key="5">
    <source>
        <dbReference type="ARBA" id="ARBA00022679"/>
    </source>
</evidence>
<dbReference type="SUPFAM" id="SSF52540">
    <property type="entry name" value="P-loop containing nucleoside triphosphate hydrolases"/>
    <property type="match status" value="1"/>
</dbReference>
<dbReference type="STRING" id="1437874.CSPHI_06215"/>
<dbReference type="HAMAP" id="MF_00109">
    <property type="entry name" value="Shikimate_kinase"/>
    <property type="match status" value="1"/>
</dbReference>
<feature type="binding site" evidence="11">
    <location>
        <position position="142"/>
    </location>
    <ligand>
        <name>substrate</name>
    </ligand>
</feature>
<keyword evidence="11" id="KW-0963">Cytoplasm</keyword>
<evidence type="ECO:0000256" key="2">
    <source>
        <dbReference type="ARBA" id="ARBA00006997"/>
    </source>
</evidence>
<dbReference type="EC" id="2.7.1.71" evidence="3 11"/>
<accession>A0A1L7CY39</accession>
<feature type="binding site" evidence="11">
    <location>
        <position position="41"/>
    </location>
    <ligand>
        <name>substrate</name>
    </ligand>
</feature>
<protein>
    <recommendedName>
        <fullName evidence="3 11">Shikimate kinase</fullName>
        <shortName evidence="11">SK</shortName>
        <ecNumber evidence="3 11">2.7.1.71</ecNumber>
    </recommendedName>
</protein>
<feature type="binding site" evidence="11">
    <location>
        <position position="23"/>
    </location>
    <ligand>
        <name>Mg(2+)</name>
        <dbReference type="ChEBI" id="CHEBI:18420"/>
    </ligand>
</feature>
<name>A0A1L7CY39_9CORY</name>
<dbReference type="GO" id="GO:0005524">
    <property type="term" value="F:ATP binding"/>
    <property type="evidence" value="ECO:0007669"/>
    <property type="project" value="UniProtKB-UniRule"/>
</dbReference>
<dbReference type="PANTHER" id="PTHR21087">
    <property type="entry name" value="SHIKIMATE KINASE"/>
    <property type="match status" value="1"/>
</dbReference>
<evidence type="ECO:0000313" key="12">
    <source>
        <dbReference type="EMBL" id="APT90701.1"/>
    </source>
</evidence>
<evidence type="ECO:0000256" key="11">
    <source>
        <dbReference type="HAMAP-Rule" id="MF_00109"/>
    </source>
</evidence>
<evidence type="ECO:0000256" key="6">
    <source>
        <dbReference type="ARBA" id="ARBA00022741"/>
    </source>
</evidence>
<dbReference type="RefSeq" id="WP_075691945.1">
    <property type="nucleotide sequence ID" value="NZ_CP009248.1"/>
</dbReference>
<keyword evidence="8 11" id="KW-0067">ATP-binding</keyword>
<feature type="binding site" evidence="11">
    <location>
        <position position="65"/>
    </location>
    <ligand>
        <name>substrate</name>
    </ligand>
</feature>
<dbReference type="GO" id="GO:0008652">
    <property type="term" value="P:amino acid biosynthetic process"/>
    <property type="evidence" value="ECO:0007669"/>
    <property type="project" value="UniProtKB-KW"/>
</dbReference>
<dbReference type="InterPro" id="IPR031322">
    <property type="entry name" value="Shikimate/glucono_kinase"/>
</dbReference>
<proteinExistence type="inferred from homology"/>
<dbReference type="Proteomes" id="UP000185469">
    <property type="component" value="Chromosome"/>
</dbReference>
<dbReference type="Pfam" id="PF01202">
    <property type="entry name" value="SKI"/>
    <property type="match status" value="1"/>
</dbReference>
<dbReference type="GO" id="GO:0000287">
    <property type="term" value="F:magnesium ion binding"/>
    <property type="evidence" value="ECO:0007669"/>
    <property type="project" value="UniProtKB-UniRule"/>
</dbReference>
<keyword evidence="4 11" id="KW-0028">Amino-acid biosynthesis</keyword>
<dbReference type="GO" id="GO:0005829">
    <property type="term" value="C:cytosol"/>
    <property type="evidence" value="ECO:0007669"/>
    <property type="project" value="TreeGrafter"/>
</dbReference>
<evidence type="ECO:0000256" key="10">
    <source>
        <dbReference type="ARBA" id="ARBA00048567"/>
    </source>
</evidence>
<keyword evidence="5 11" id="KW-0808">Transferase</keyword>
<dbReference type="PANTHER" id="PTHR21087:SF16">
    <property type="entry name" value="SHIKIMATE KINASE 1, CHLOROPLASTIC"/>
    <property type="match status" value="1"/>
</dbReference>
<keyword evidence="9 11" id="KW-0057">Aromatic amino acid biosynthesis</keyword>
<dbReference type="GO" id="GO:0009073">
    <property type="term" value="P:aromatic amino acid family biosynthetic process"/>
    <property type="evidence" value="ECO:0007669"/>
    <property type="project" value="UniProtKB-KW"/>
</dbReference>
<comment type="catalytic activity">
    <reaction evidence="10 11">
        <text>shikimate + ATP = 3-phosphoshikimate + ADP + H(+)</text>
        <dbReference type="Rhea" id="RHEA:13121"/>
        <dbReference type="ChEBI" id="CHEBI:15378"/>
        <dbReference type="ChEBI" id="CHEBI:30616"/>
        <dbReference type="ChEBI" id="CHEBI:36208"/>
        <dbReference type="ChEBI" id="CHEBI:145989"/>
        <dbReference type="ChEBI" id="CHEBI:456216"/>
        <dbReference type="EC" id="2.7.1.71"/>
    </reaction>
</comment>
<evidence type="ECO:0000256" key="1">
    <source>
        <dbReference type="ARBA" id="ARBA00004842"/>
    </source>
</evidence>
<dbReference type="InterPro" id="IPR000623">
    <property type="entry name" value="Shikimate_kinase/TSH1"/>
</dbReference>
<dbReference type="AlphaFoldDB" id="A0A1L7CY39"/>
<dbReference type="PROSITE" id="PS01128">
    <property type="entry name" value="SHIKIMATE_KINASE"/>
    <property type="match status" value="1"/>
</dbReference>
<dbReference type="UniPathway" id="UPA00053">
    <property type="reaction ID" value="UER00088"/>
</dbReference>
<evidence type="ECO:0000313" key="13">
    <source>
        <dbReference type="Proteomes" id="UP000185469"/>
    </source>
</evidence>
<comment type="function">
    <text evidence="11">Catalyzes the specific phosphorylation of the 3-hydroxyl group of shikimic acid using ATP as a cosubstrate.</text>
</comment>
<feature type="binding site" evidence="11">
    <location>
        <position position="159"/>
    </location>
    <ligand>
        <name>ATP</name>
        <dbReference type="ChEBI" id="CHEBI:30616"/>
    </ligand>
</feature>
<feature type="binding site" evidence="11">
    <location>
        <position position="86"/>
    </location>
    <ligand>
        <name>substrate</name>
    </ligand>
</feature>
<keyword evidence="6 11" id="KW-0547">Nucleotide-binding</keyword>
<evidence type="ECO:0000256" key="7">
    <source>
        <dbReference type="ARBA" id="ARBA00022777"/>
    </source>
</evidence>
<organism evidence="12 13">
    <name type="scientific">Corynebacterium sphenisci DSM 44792</name>
    <dbReference type="NCBI Taxonomy" id="1437874"/>
    <lineage>
        <taxon>Bacteria</taxon>
        <taxon>Bacillati</taxon>
        <taxon>Actinomycetota</taxon>
        <taxon>Actinomycetes</taxon>
        <taxon>Mycobacteriales</taxon>
        <taxon>Corynebacteriaceae</taxon>
        <taxon>Corynebacterium</taxon>
    </lineage>
</organism>
<keyword evidence="11" id="KW-0460">Magnesium</keyword>
<evidence type="ECO:0000256" key="8">
    <source>
        <dbReference type="ARBA" id="ARBA00022840"/>
    </source>
</evidence>
<reference evidence="12 13" key="1">
    <citation type="submission" date="2014-08" db="EMBL/GenBank/DDBJ databases">
        <title>Complete genome sequence of Corynebacterium sphenisci CECT 5990(T) (=DSM 44792(T)), isolated from healthy wild penguins.</title>
        <authorList>
            <person name="Ruckert C."/>
            <person name="Albersmeier A."/>
            <person name="Winkler A."/>
            <person name="Kalinowski J."/>
        </authorList>
    </citation>
    <scope>NUCLEOTIDE SEQUENCE [LARGE SCALE GENOMIC DNA]</scope>
    <source>
        <strain evidence="12 13">DSM 44792</strain>
    </source>
</reference>
<dbReference type="GO" id="GO:0004765">
    <property type="term" value="F:shikimate kinase activity"/>
    <property type="evidence" value="ECO:0007669"/>
    <property type="project" value="UniProtKB-UniRule"/>
</dbReference>
<dbReference type="InterPro" id="IPR023000">
    <property type="entry name" value="Shikimate_kinase_CS"/>
</dbReference>
<evidence type="ECO:0000256" key="4">
    <source>
        <dbReference type="ARBA" id="ARBA00022605"/>
    </source>
</evidence>
<dbReference type="GO" id="GO:0009423">
    <property type="term" value="P:chorismate biosynthetic process"/>
    <property type="evidence" value="ECO:0007669"/>
    <property type="project" value="UniProtKB-UniRule"/>
</dbReference>